<protein>
    <submittedName>
        <fullName evidence="3">Serine-type D-Ala-D-Ala carboxypeptidase</fullName>
    </submittedName>
</protein>
<dbReference type="SUPFAM" id="SSF56601">
    <property type="entry name" value="beta-lactamase/transpeptidase-like"/>
    <property type="match status" value="1"/>
</dbReference>
<organism evidence="3 4">
    <name type="scientific">Thauera phenylacetica B4P</name>
    <dbReference type="NCBI Taxonomy" id="1234382"/>
    <lineage>
        <taxon>Bacteria</taxon>
        <taxon>Pseudomonadati</taxon>
        <taxon>Pseudomonadota</taxon>
        <taxon>Betaproteobacteria</taxon>
        <taxon>Rhodocyclales</taxon>
        <taxon>Zoogloeaceae</taxon>
        <taxon>Thauera</taxon>
    </lineage>
</organism>
<dbReference type="AlphaFoldDB" id="N6YXG1"/>
<sequence length="214" mass="22369">GSALVAALWSEVGGRLGGTVREGRLPAGAQELFGDDSDPLADVVRDMNKWSSNVIARQLLATLGRVSLREDATEDMVAAGARAAAATLAAAGIDTDGLVIENGSGLSRNERIRADSLGGLLLAAWQRPWMPEFIAALPVAGLDGTARRRLGDSPARGQAHIKTGTLNGVRAMAGYVLDRKGQRHVVVMMVNHPEAAASAAAQDALLEWLWSGGE</sequence>
<dbReference type="GO" id="GO:0000270">
    <property type="term" value="P:peptidoglycan metabolic process"/>
    <property type="evidence" value="ECO:0007669"/>
    <property type="project" value="TreeGrafter"/>
</dbReference>
<evidence type="ECO:0000313" key="4">
    <source>
        <dbReference type="Proteomes" id="UP000013047"/>
    </source>
</evidence>
<dbReference type="PANTHER" id="PTHR30023:SF0">
    <property type="entry name" value="PENICILLIN-SENSITIVE CARBOXYPEPTIDASE A"/>
    <property type="match status" value="1"/>
</dbReference>
<reference evidence="3 4" key="1">
    <citation type="submission" date="2012-09" db="EMBL/GenBank/DDBJ databases">
        <title>Draft Genome Sequences of 6 Strains from Genus Thauera.</title>
        <authorList>
            <person name="Liu B."/>
            <person name="Shapleigh J.P."/>
            <person name="Frostegard A.H."/>
        </authorList>
    </citation>
    <scope>NUCLEOTIDE SEQUENCE [LARGE SCALE GENOMIC DNA]</scope>
    <source>
        <strain evidence="3 4">B4P</strain>
    </source>
</reference>
<comment type="similarity">
    <text evidence="1">Belongs to the peptidase S13 family.</text>
</comment>
<proteinExistence type="inferred from homology"/>
<gene>
    <name evidence="3" type="ORF">C667_14844</name>
</gene>
<dbReference type="Gene3D" id="3.40.710.10">
    <property type="entry name" value="DD-peptidase/beta-lactamase superfamily"/>
    <property type="match status" value="1"/>
</dbReference>
<keyword evidence="3" id="KW-0121">Carboxypeptidase</keyword>
<comment type="caution">
    <text evidence="3">The sequence shown here is derived from an EMBL/GenBank/DDBJ whole genome shotgun (WGS) entry which is preliminary data.</text>
</comment>
<dbReference type="InterPro" id="IPR000667">
    <property type="entry name" value="Peptidase_S13"/>
</dbReference>
<dbReference type="EMBL" id="AMXF01000122">
    <property type="protein sequence ID" value="ENO96275.1"/>
    <property type="molecule type" value="Genomic_DNA"/>
</dbReference>
<dbReference type="GO" id="GO:0006508">
    <property type="term" value="P:proteolysis"/>
    <property type="evidence" value="ECO:0007669"/>
    <property type="project" value="InterPro"/>
</dbReference>
<accession>N6YXG1</accession>
<dbReference type="PRINTS" id="PR00922">
    <property type="entry name" value="DADACBPTASE3"/>
</dbReference>
<dbReference type="Proteomes" id="UP000013047">
    <property type="component" value="Unassembled WGS sequence"/>
</dbReference>
<dbReference type="PANTHER" id="PTHR30023">
    <property type="entry name" value="D-ALANYL-D-ALANINE CARBOXYPEPTIDASE"/>
    <property type="match status" value="1"/>
</dbReference>
<dbReference type="GO" id="GO:0004185">
    <property type="term" value="F:serine-type carboxypeptidase activity"/>
    <property type="evidence" value="ECO:0007669"/>
    <property type="project" value="InterPro"/>
</dbReference>
<keyword evidence="4" id="KW-1185">Reference proteome</keyword>
<keyword evidence="2" id="KW-0378">Hydrolase</keyword>
<dbReference type="OrthoDB" id="9802627at2"/>
<keyword evidence="3" id="KW-0645">Protease</keyword>
<dbReference type="NCBIfam" id="TIGR00666">
    <property type="entry name" value="PBP4"/>
    <property type="match status" value="1"/>
</dbReference>
<evidence type="ECO:0000313" key="3">
    <source>
        <dbReference type="EMBL" id="ENO96275.1"/>
    </source>
</evidence>
<feature type="non-terminal residue" evidence="3">
    <location>
        <position position="1"/>
    </location>
</feature>
<name>N6YXG1_9RHOO</name>
<evidence type="ECO:0000256" key="1">
    <source>
        <dbReference type="ARBA" id="ARBA00006096"/>
    </source>
</evidence>
<dbReference type="InterPro" id="IPR012338">
    <property type="entry name" value="Beta-lactam/transpept-like"/>
</dbReference>
<evidence type="ECO:0000256" key="2">
    <source>
        <dbReference type="ARBA" id="ARBA00022801"/>
    </source>
</evidence>
<dbReference type="RefSeq" id="WP_004367206.1">
    <property type="nucleotide sequence ID" value="NZ_AMXF01000122.1"/>
</dbReference>
<dbReference type="Pfam" id="PF02113">
    <property type="entry name" value="Peptidase_S13"/>
    <property type="match status" value="1"/>
</dbReference>